<sequence>MVTAGLIDGDGHFLLSKTGTARLYIVMDKRDIKALYNILHVFGGSIRPIANANAVRYNLSNKKGLIKIINAVNGEIRNPTRLLQLHKFCTKYDIELIYPKPLVYNNDSDGSIYFSESSGQVFISGTQKNIYILEPLITLYGGRIDAINTKGEAFKYIIYRKDELFNIIDNYFSNYPLRTLKKNRLALIKEFYNVKISKNNQDVLKLNK</sequence>
<dbReference type="SUPFAM" id="SSF55608">
    <property type="entry name" value="Homing endonucleases"/>
    <property type="match status" value="2"/>
</dbReference>
<dbReference type="EMBL" id="NKXS01011145">
    <property type="protein sequence ID" value="PIM97072.1"/>
    <property type="molecule type" value="Genomic_DNA"/>
</dbReference>
<dbReference type="PANTHER" id="PTHR37520">
    <property type="entry name" value="INTRON-ENCODED DNA ENDONUCLEASE AI2A-RELATED"/>
    <property type="match status" value="1"/>
</dbReference>
<organism evidence="2 3">
    <name type="scientific">Handroanthus impetiginosus</name>
    <dbReference type="NCBI Taxonomy" id="429701"/>
    <lineage>
        <taxon>Eukaryota</taxon>
        <taxon>Viridiplantae</taxon>
        <taxon>Streptophyta</taxon>
        <taxon>Embryophyta</taxon>
        <taxon>Tracheophyta</taxon>
        <taxon>Spermatophyta</taxon>
        <taxon>Magnoliopsida</taxon>
        <taxon>eudicotyledons</taxon>
        <taxon>Gunneridae</taxon>
        <taxon>Pentapetalae</taxon>
        <taxon>asterids</taxon>
        <taxon>lamiids</taxon>
        <taxon>Lamiales</taxon>
        <taxon>Bignoniaceae</taxon>
        <taxon>Crescentiina</taxon>
        <taxon>Tabebuia alliance</taxon>
        <taxon>Handroanthus</taxon>
    </lineage>
</organism>
<evidence type="ECO:0000313" key="3">
    <source>
        <dbReference type="Proteomes" id="UP000231279"/>
    </source>
</evidence>
<accession>A0A2G9FVI1</accession>
<dbReference type="InterPro" id="IPR004860">
    <property type="entry name" value="LAGLIDADG_dom"/>
</dbReference>
<dbReference type="GO" id="GO:0004519">
    <property type="term" value="F:endonuclease activity"/>
    <property type="evidence" value="ECO:0007669"/>
    <property type="project" value="InterPro"/>
</dbReference>
<keyword evidence="3" id="KW-1185">Reference proteome</keyword>
<dbReference type="InterPro" id="IPR027434">
    <property type="entry name" value="Homing_endonucl"/>
</dbReference>
<feature type="domain" description="Homing endonuclease LAGLIDADG" evidence="1">
    <location>
        <begin position="123"/>
        <end position="191"/>
    </location>
</feature>
<reference evidence="3" key="1">
    <citation type="journal article" date="2018" name="Gigascience">
        <title>Genome assembly of the Pink Ipe (Handroanthus impetiginosus, Bignoniaceae), a highly valued, ecologically keystone Neotropical timber forest tree.</title>
        <authorList>
            <person name="Silva-Junior O.B."/>
            <person name="Grattapaglia D."/>
            <person name="Novaes E."/>
            <person name="Collevatti R.G."/>
        </authorList>
    </citation>
    <scope>NUCLEOTIDE SEQUENCE [LARGE SCALE GENOMIC DNA]</scope>
    <source>
        <strain evidence="3">cv. UFG-1</strain>
    </source>
</reference>
<feature type="domain" description="Homing endonuclease LAGLIDADG" evidence="1">
    <location>
        <begin position="4"/>
        <end position="75"/>
    </location>
</feature>
<dbReference type="Pfam" id="PF00961">
    <property type="entry name" value="LAGLIDADG_1"/>
    <property type="match status" value="2"/>
</dbReference>
<dbReference type="Proteomes" id="UP000231279">
    <property type="component" value="Unassembled WGS sequence"/>
</dbReference>
<proteinExistence type="predicted"/>
<evidence type="ECO:0000259" key="1">
    <source>
        <dbReference type="Pfam" id="PF00961"/>
    </source>
</evidence>
<gene>
    <name evidence="2" type="ORF">CDL12_30465</name>
</gene>
<comment type="caution">
    <text evidence="2">The sequence shown here is derived from an EMBL/GenBank/DDBJ whole genome shotgun (WGS) entry which is preliminary data.</text>
</comment>
<evidence type="ECO:0000313" key="2">
    <source>
        <dbReference type="EMBL" id="PIM97072.1"/>
    </source>
</evidence>
<dbReference type="PANTHER" id="PTHR37520:SF1">
    <property type="entry name" value="INTRON-ENCODED DNA ENDONUCLEASE AI2A-RELATED"/>
    <property type="match status" value="1"/>
</dbReference>
<name>A0A2G9FVI1_9LAMI</name>
<dbReference type="Gene3D" id="3.10.28.10">
    <property type="entry name" value="Homing endonucleases"/>
    <property type="match status" value="2"/>
</dbReference>
<dbReference type="OrthoDB" id="864853at2759"/>
<dbReference type="STRING" id="429701.A0A2G9FVI1"/>
<protein>
    <recommendedName>
        <fullName evidence="1">Homing endonuclease LAGLIDADG domain-containing protein</fullName>
    </recommendedName>
</protein>
<dbReference type="AlphaFoldDB" id="A0A2G9FVI1"/>